<dbReference type="Proteomes" id="UP000243904">
    <property type="component" value="Chromosome I"/>
</dbReference>
<dbReference type="AlphaFoldDB" id="A0A1H2AXV3"/>
<keyword evidence="2" id="KW-1185">Reference proteome</keyword>
<evidence type="ECO:0000313" key="1">
    <source>
        <dbReference type="EMBL" id="SDT50376.1"/>
    </source>
</evidence>
<protein>
    <submittedName>
        <fullName evidence="1">Uncharacterized protein</fullName>
    </submittedName>
</protein>
<sequence>MSLADIFRDNAEDCAFLAQRSEDEETRCTFLQMEAAWRTLANQQERLDNKRWIVKKARE</sequence>
<gene>
    <name evidence="1" type="ORF">SAMN05444158_6559</name>
</gene>
<reference evidence="2" key="1">
    <citation type="submission" date="2016-10" db="EMBL/GenBank/DDBJ databases">
        <authorList>
            <person name="Varghese N."/>
            <person name="Submissions S."/>
        </authorList>
    </citation>
    <scope>NUCLEOTIDE SEQUENCE [LARGE SCALE GENOMIC DNA]</scope>
    <source>
        <strain evidence="2">GAS369</strain>
    </source>
</reference>
<proteinExistence type="predicted"/>
<organism evidence="1 2">
    <name type="scientific">Bradyrhizobium canariense</name>
    <dbReference type="NCBI Taxonomy" id="255045"/>
    <lineage>
        <taxon>Bacteria</taxon>
        <taxon>Pseudomonadati</taxon>
        <taxon>Pseudomonadota</taxon>
        <taxon>Alphaproteobacteria</taxon>
        <taxon>Hyphomicrobiales</taxon>
        <taxon>Nitrobacteraceae</taxon>
        <taxon>Bradyrhizobium</taxon>
    </lineage>
</organism>
<evidence type="ECO:0000313" key="2">
    <source>
        <dbReference type="Proteomes" id="UP000243904"/>
    </source>
</evidence>
<accession>A0A1H2AXV3</accession>
<name>A0A1H2AXV3_9BRAD</name>
<dbReference type="EMBL" id="LT629750">
    <property type="protein sequence ID" value="SDT50376.1"/>
    <property type="molecule type" value="Genomic_DNA"/>
</dbReference>